<feature type="transmembrane region" description="Helical" evidence="2">
    <location>
        <begin position="917"/>
        <end position="939"/>
    </location>
</feature>
<evidence type="ECO:0000313" key="5">
    <source>
        <dbReference type="Proteomes" id="UP001066276"/>
    </source>
</evidence>
<feature type="compositionally biased region" description="Polar residues" evidence="1">
    <location>
        <begin position="579"/>
        <end position="596"/>
    </location>
</feature>
<dbReference type="PANTHER" id="PTHR37397">
    <property type="entry name" value="SI:CH211-183D21.1"/>
    <property type="match status" value="1"/>
</dbReference>
<organism evidence="4 5">
    <name type="scientific">Pleurodeles waltl</name>
    <name type="common">Iberian ribbed newt</name>
    <dbReference type="NCBI Taxonomy" id="8319"/>
    <lineage>
        <taxon>Eukaryota</taxon>
        <taxon>Metazoa</taxon>
        <taxon>Chordata</taxon>
        <taxon>Craniata</taxon>
        <taxon>Vertebrata</taxon>
        <taxon>Euteleostomi</taxon>
        <taxon>Amphibia</taxon>
        <taxon>Batrachia</taxon>
        <taxon>Caudata</taxon>
        <taxon>Salamandroidea</taxon>
        <taxon>Salamandridae</taxon>
        <taxon>Pleurodelinae</taxon>
        <taxon>Pleurodeles</taxon>
    </lineage>
</organism>
<proteinExistence type="predicted"/>
<gene>
    <name evidence="4" type="ORF">NDU88_003243</name>
</gene>
<evidence type="ECO:0000259" key="3">
    <source>
        <dbReference type="PROSITE" id="PS51841"/>
    </source>
</evidence>
<dbReference type="AlphaFoldDB" id="A0AAV7M3E9"/>
<feature type="region of interest" description="Disordered" evidence="1">
    <location>
        <begin position="579"/>
        <end position="610"/>
    </location>
</feature>
<evidence type="ECO:0000256" key="1">
    <source>
        <dbReference type="SAM" id="MobiDB-lite"/>
    </source>
</evidence>
<comment type="caution">
    <text evidence="4">The sequence shown here is derived from an EMBL/GenBank/DDBJ whole genome shotgun (WGS) entry which is preliminary data.</text>
</comment>
<keyword evidence="5" id="KW-1185">Reference proteome</keyword>
<sequence>MGTYRENMRVTSEGLIDALVHKSKDTDKADVLISVLTPGREAFLEDPLFRTTDESIERCLGPDSQWTFQVSAPSPGKENHCGSSPTWNSSLAIVINEVSTVYSPGEFEFVELQGPPSTHLEGLVLVLLDGKTKQVYFSMDIQGKTSLDGLFLIGPAHPKVEVNQLFPTNASKPLLHAGPDAVALYIGNSSSFLPGSTMTVNGLVDALVYTSSERTDLELLKVLTPGRYIFYENQGHQPGDESMSRCSCCNVVRDSSVFILGTPTPGQVNECPKRNFSKRFKLCLIVADCTKWISSHASYEILTILGRTLDEQCNCGVSVEYFKDSNLTCQGSELVFETRLLAKSAPQLASLSDAFTDFLGRGGTVYIGGRNTTMEPACFQGTGVMPSRMPGGVSRKPEISSGTDSPPVLLITEVNPDNPGGRENAEFVELFHPGRRVTSLDGYWLVLFNGKNGLAYEVVKLFGYRTNAQGYFLLGSSGVVPRPDIVLPANTIQNGADAVALYYSRSGAYRKGMAVTEEGLVDAVVYQSRGSEKAERLLSVLTPGQEILHEDEMFNTDDESLSRCDSLRLRDQSSFQVTNMTPSADNACRSPNTPVTPLSPSPPAAQTVTPDSPSGLVINELSLLDDPVLYQFIELKGVPNTILDGHSLVFFQHDGHALANIPLQGRVRVDGLYVIGLDGMPEADSPLPRLRPATASGRSTGAVALYLGEMKESSVEVTATQKDLVDAVVYTWDLYSVGDMLNVLGPEHLISYSNHRTGPLSLSRCSCCHPYQTLEFAESDPTPGLENICPKKNLSVLLDICLQNISCTERFPVLSRNQEEMRATLSTFVNIDCSCGFSQFYIQGLDFTCDTNRMKVSVIAWARTVEQQTLIEKWYHSFISSHHQLTMFDSVLEVDPECATPLKAATGSSGSFHAWELSLIILASLLVIAGGVAFFLYYIRRRPQNYTTIEMNNQRETYVDF</sequence>
<dbReference type="InterPro" id="IPR001322">
    <property type="entry name" value="Lamin_tail_dom"/>
</dbReference>
<evidence type="ECO:0000313" key="4">
    <source>
        <dbReference type="EMBL" id="KAJ1098127.1"/>
    </source>
</evidence>
<dbReference type="PROSITE" id="PS51841">
    <property type="entry name" value="LTD"/>
    <property type="match status" value="1"/>
</dbReference>
<keyword evidence="2" id="KW-0472">Membrane</keyword>
<dbReference type="Proteomes" id="UP001066276">
    <property type="component" value="Chromosome 10"/>
</dbReference>
<name>A0AAV7M3E9_PLEWA</name>
<keyword evidence="2" id="KW-0812">Transmembrane</keyword>
<reference evidence="4" key="1">
    <citation type="journal article" date="2022" name="bioRxiv">
        <title>Sequencing and chromosome-scale assembly of the giantPleurodeles waltlgenome.</title>
        <authorList>
            <person name="Brown T."/>
            <person name="Elewa A."/>
            <person name="Iarovenko S."/>
            <person name="Subramanian E."/>
            <person name="Araus A.J."/>
            <person name="Petzold A."/>
            <person name="Susuki M."/>
            <person name="Suzuki K.-i.T."/>
            <person name="Hayashi T."/>
            <person name="Toyoda A."/>
            <person name="Oliveira C."/>
            <person name="Osipova E."/>
            <person name="Leigh N.D."/>
            <person name="Simon A."/>
            <person name="Yun M.H."/>
        </authorList>
    </citation>
    <scope>NUCLEOTIDE SEQUENCE</scope>
    <source>
        <strain evidence="4">20211129_DDA</strain>
        <tissue evidence="4">Liver</tissue>
    </source>
</reference>
<evidence type="ECO:0000256" key="2">
    <source>
        <dbReference type="SAM" id="Phobius"/>
    </source>
</evidence>
<feature type="domain" description="LTD" evidence="3">
    <location>
        <begin position="400"/>
        <end position="528"/>
    </location>
</feature>
<dbReference type="PANTHER" id="PTHR37397:SF1">
    <property type="entry name" value="LTD DOMAIN-CONTAINING PROTEIN"/>
    <property type="match status" value="1"/>
</dbReference>
<feature type="non-terminal residue" evidence="4">
    <location>
        <position position="1"/>
    </location>
</feature>
<accession>A0AAV7M3E9</accession>
<dbReference type="EMBL" id="JANPWB010000014">
    <property type="protein sequence ID" value="KAJ1098127.1"/>
    <property type="molecule type" value="Genomic_DNA"/>
</dbReference>
<keyword evidence="2" id="KW-1133">Transmembrane helix</keyword>
<protein>
    <recommendedName>
        <fullName evidence="3">LTD domain-containing protein</fullName>
    </recommendedName>
</protein>